<proteinExistence type="predicted"/>
<dbReference type="SUPFAM" id="SSF53639">
    <property type="entry name" value="AraD/HMP-PK domain-like"/>
    <property type="match status" value="1"/>
</dbReference>
<gene>
    <name evidence="2" type="ORF">HYN46_12920</name>
</gene>
<dbReference type="Proteomes" id="UP000253940">
    <property type="component" value="Chromosome"/>
</dbReference>
<evidence type="ECO:0000259" key="1">
    <source>
        <dbReference type="SMART" id="SM01007"/>
    </source>
</evidence>
<name>A0A345P8P3_9GAMM</name>
<evidence type="ECO:0000313" key="3">
    <source>
        <dbReference type="Proteomes" id="UP000253940"/>
    </source>
</evidence>
<dbReference type="OrthoDB" id="8478087at2"/>
<dbReference type="KEGG" id="mbah:HYN46_12920"/>
<dbReference type="InterPro" id="IPR001303">
    <property type="entry name" value="Aldolase_II/adducin_N"/>
</dbReference>
<feature type="domain" description="Class II aldolase/adducin N-terminal" evidence="1">
    <location>
        <begin position="27"/>
        <end position="199"/>
    </location>
</feature>
<organism evidence="2 3">
    <name type="scientific">Aquirhabdus parva</name>
    <dbReference type="NCBI Taxonomy" id="2283318"/>
    <lineage>
        <taxon>Bacteria</taxon>
        <taxon>Pseudomonadati</taxon>
        <taxon>Pseudomonadota</taxon>
        <taxon>Gammaproteobacteria</taxon>
        <taxon>Moraxellales</taxon>
        <taxon>Moraxellaceae</taxon>
        <taxon>Aquirhabdus</taxon>
    </lineage>
</organism>
<evidence type="ECO:0000313" key="2">
    <source>
        <dbReference type="EMBL" id="AXI03652.1"/>
    </source>
</evidence>
<dbReference type="AlphaFoldDB" id="A0A345P8P3"/>
<accession>A0A345P8P3</accession>
<keyword evidence="3" id="KW-1185">Reference proteome</keyword>
<dbReference type="EMBL" id="CP031222">
    <property type="protein sequence ID" value="AXI03652.1"/>
    <property type="molecule type" value="Genomic_DNA"/>
</dbReference>
<dbReference type="Pfam" id="PF00596">
    <property type="entry name" value="Aldolase_II"/>
    <property type="match status" value="1"/>
</dbReference>
<dbReference type="GO" id="GO:0005996">
    <property type="term" value="P:monosaccharide metabolic process"/>
    <property type="evidence" value="ECO:0007669"/>
    <property type="project" value="UniProtKB-ARBA"/>
</dbReference>
<reference evidence="2 3" key="1">
    <citation type="submission" date="2018-07" db="EMBL/GenBank/DDBJ databases">
        <title>Genome sequencing of Moraxellaceae gen. HYN0046.</title>
        <authorList>
            <person name="Kim M."/>
            <person name="Yi H."/>
        </authorList>
    </citation>
    <scope>NUCLEOTIDE SEQUENCE [LARGE SCALE GENOMIC DNA]</scope>
    <source>
        <strain evidence="2 3">HYN0046</strain>
    </source>
</reference>
<protein>
    <submittedName>
        <fullName evidence="2">Class II aldolase/adducin family protein</fullName>
    </submittedName>
</protein>
<dbReference type="SMART" id="SM01007">
    <property type="entry name" value="Aldolase_II"/>
    <property type="match status" value="1"/>
</dbReference>
<sequence>MSAIQSQDSSLLSFIAAVKADFEKSLRILTETNTLSATRTFQAYVRVPNQKLVVALTPPDLWKGETEARAVVGTFEGEIVHGAAAAGRQGSRYAPIFEANADVHVVIHVHTPYLGGWASSHRVLPILYAAAQRHTLAREIPVYVDRRPGEPAFINDVIRANPHTPAILEANGGATFWGQSIIEVSKFILNLEEGAYFQGVAEYLGGSKEFGPGVLDQQWSMGFVKKQDSAA</sequence>
<dbReference type="InterPro" id="IPR036409">
    <property type="entry name" value="Aldolase_II/adducin_N_sf"/>
</dbReference>
<dbReference type="Gene3D" id="3.40.225.10">
    <property type="entry name" value="Class II aldolase/adducin N-terminal domain"/>
    <property type="match status" value="1"/>
</dbReference>
<dbReference type="RefSeq" id="WP_114899760.1">
    <property type="nucleotide sequence ID" value="NZ_CP031222.1"/>
</dbReference>